<evidence type="ECO:0000313" key="1">
    <source>
        <dbReference type="EMBL" id="CAG8798854.1"/>
    </source>
</evidence>
<dbReference type="EMBL" id="CAJVQB010022145">
    <property type="protein sequence ID" value="CAG8798854.1"/>
    <property type="molecule type" value="Genomic_DNA"/>
</dbReference>
<feature type="non-terminal residue" evidence="1">
    <location>
        <position position="363"/>
    </location>
</feature>
<organism evidence="1 2">
    <name type="scientific">Gigaspora margarita</name>
    <dbReference type="NCBI Taxonomy" id="4874"/>
    <lineage>
        <taxon>Eukaryota</taxon>
        <taxon>Fungi</taxon>
        <taxon>Fungi incertae sedis</taxon>
        <taxon>Mucoromycota</taxon>
        <taxon>Glomeromycotina</taxon>
        <taxon>Glomeromycetes</taxon>
        <taxon>Diversisporales</taxon>
        <taxon>Gigasporaceae</taxon>
        <taxon>Gigaspora</taxon>
    </lineage>
</organism>
<reference evidence="1 2" key="1">
    <citation type="submission" date="2021-06" db="EMBL/GenBank/DDBJ databases">
        <authorList>
            <person name="Kallberg Y."/>
            <person name="Tangrot J."/>
            <person name="Rosling A."/>
        </authorList>
    </citation>
    <scope>NUCLEOTIDE SEQUENCE [LARGE SCALE GENOMIC DNA]</scope>
    <source>
        <strain evidence="1 2">120-4 pot B 10/14</strain>
    </source>
</reference>
<accession>A0ABN7VUE3</accession>
<keyword evidence="2" id="KW-1185">Reference proteome</keyword>
<protein>
    <submittedName>
        <fullName evidence="1">15916_t:CDS:1</fullName>
    </submittedName>
</protein>
<evidence type="ECO:0000313" key="2">
    <source>
        <dbReference type="Proteomes" id="UP000789901"/>
    </source>
</evidence>
<sequence length="363" mass="41845">YPETSENGVACVYNVAGMDTEKALEIFDLKNIQYAYKGGTTRESVYCPFLNTKVYKETRTCRGIKICQFAAPELVAMTHTSVNFDDHLFKKIFEANELSLDLFYEHTYYNDSIIGEIPDSNRHCYTIYPLVQKQKCSYIHTTDNKEVAQGLIQKKSECPVKFWHYVPEDLKSCPYIVIMSRNIHNYPPPLPSKIPVAIQNDLRDIIAEEDILDLTARKLITRVPLPELHPSLNNRSKIEHIIATKRCAEHPYGQDIMGVAHMLLKQKQNNDDNPYIRSIHMSFKRVHGPINEWEVCAYVEKYQKTLVFARAFTILQTANTYQKLFEEVFTCVEQDCGHSVEFQHIHGRGIGCILADEHYGQAL</sequence>
<comment type="caution">
    <text evidence="1">The sequence shown here is derived from an EMBL/GenBank/DDBJ whole genome shotgun (WGS) entry which is preliminary data.</text>
</comment>
<dbReference type="Proteomes" id="UP000789901">
    <property type="component" value="Unassembled WGS sequence"/>
</dbReference>
<feature type="non-terminal residue" evidence="1">
    <location>
        <position position="1"/>
    </location>
</feature>
<name>A0ABN7VUE3_GIGMA</name>
<proteinExistence type="predicted"/>
<gene>
    <name evidence="1" type="ORF">GMARGA_LOCUS22682</name>
</gene>